<feature type="transmembrane region" description="Helical" evidence="11">
    <location>
        <begin position="266"/>
        <end position="290"/>
    </location>
</feature>
<feature type="transmembrane region" description="Helical" evidence="11">
    <location>
        <begin position="21"/>
        <end position="47"/>
    </location>
</feature>
<dbReference type="GO" id="GO:0005886">
    <property type="term" value="C:plasma membrane"/>
    <property type="evidence" value="ECO:0007669"/>
    <property type="project" value="UniProtKB-SubCell"/>
</dbReference>
<keyword evidence="8 10" id="KW-0472">Membrane</keyword>
<name>A0A1G8EAC8_ANETH</name>
<evidence type="ECO:0000259" key="13">
    <source>
        <dbReference type="Pfam" id="PF18075"/>
    </source>
</evidence>
<keyword evidence="7 11" id="KW-1133">Transmembrane helix</keyword>
<evidence type="ECO:0000256" key="10">
    <source>
        <dbReference type="PIRNR" id="PIRNR003097"/>
    </source>
</evidence>
<sequence length="299" mass="33290">MAMKTSTLSRHMREGFKNLGRNGWMTFASISAVMITLLILGVFLMMAMNIQHLVQTVEKQVEIRVSLDVTADDATVKKVEGALKKLPDAAEVRFVSKEEGLKNLKESFGDKRDYLNGLEKENPLPDTFIVKAKTPQQTGALAQKIEAIDGVKKVNYAEQTTKKLFAVTDVIRFVIVAFIIALAFTAMFLIANTIKLTIIARRREIEIMKLVGATNGFIRWPFFVEGALMGIIGAIVPIIVLSVGYASLLDFVEQQLALYFLHLLPIYPLMLEVSLVLLGIGAFIGIWGSLMSVRRFLHI</sequence>
<evidence type="ECO:0000256" key="1">
    <source>
        <dbReference type="ARBA" id="ARBA00004651"/>
    </source>
</evidence>
<dbReference type="GO" id="GO:0051301">
    <property type="term" value="P:cell division"/>
    <property type="evidence" value="ECO:0007669"/>
    <property type="project" value="UniProtKB-KW"/>
</dbReference>
<comment type="function">
    <text evidence="10">Part of the ABC transporter FtsEX involved in asymmetric cellular division facilitating the initiation of sporulation.</text>
</comment>
<evidence type="ECO:0000256" key="7">
    <source>
        <dbReference type="ARBA" id="ARBA00022989"/>
    </source>
</evidence>
<comment type="similarity">
    <text evidence="2 10">Belongs to the ABC-4 integral membrane protein family. FtsX subfamily.</text>
</comment>
<reference evidence="14 15" key="1">
    <citation type="submission" date="2016-10" db="EMBL/GenBank/DDBJ databases">
        <authorList>
            <person name="de Groot N.N."/>
        </authorList>
    </citation>
    <scope>NUCLEOTIDE SEQUENCE [LARGE SCALE GENOMIC DNA]</scope>
    <source>
        <strain evidence="14 15">L 420-91</strain>
    </source>
</reference>
<feature type="transmembrane region" description="Helical" evidence="11">
    <location>
        <begin position="170"/>
        <end position="199"/>
    </location>
</feature>
<feature type="domain" description="FtsX extracellular" evidence="13">
    <location>
        <begin position="61"/>
        <end position="154"/>
    </location>
</feature>
<dbReference type="Pfam" id="PF02687">
    <property type="entry name" value="FtsX"/>
    <property type="match status" value="1"/>
</dbReference>
<gene>
    <name evidence="14" type="ORF">SAMN04489735_104123</name>
</gene>
<evidence type="ECO:0000256" key="2">
    <source>
        <dbReference type="ARBA" id="ARBA00007379"/>
    </source>
</evidence>
<evidence type="ECO:0000313" key="14">
    <source>
        <dbReference type="EMBL" id="SDH66868.1"/>
    </source>
</evidence>
<dbReference type="PIRSF" id="PIRSF003097">
    <property type="entry name" value="FtsX"/>
    <property type="match status" value="1"/>
</dbReference>
<evidence type="ECO:0000256" key="3">
    <source>
        <dbReference type="ARBA" id="ARBA00021907"/>
    </source>
</evidence>
<evidence type="ECO:0000256" key="9">
    <source>
        <dbReference type="ARBA" id="ARBA00023306"/>
    </source>
</evidence>
<evidence type="ECO:0000256" key="8">
    <source>
        <dbReference type="ARBA" id="ARBA00023136"/>
    </source>
</evidence>
<dbReference type="InterPro" id="IPR040690">
    <property type="entry name" value="FtsX_ECD"/>
</dbReference>
<dbReference type="AlphaFoldDB" id="A0A1G8EAC8"/>
<dbReference type="Proteomes" id="UP000198956">
    <property type="component" value="Unassembled WGS sequence"/>
</dbReference>
<evidence type="ECO:0000256" key="6">
    <source>
        <dbReference type="ARBA" id="ARBA00022692"/>
    </source>
</evidence>
<comment type="subcellular location">
    <subcellularLocation>
        <location evidence="1">Cell membrane</location>
        <topology evidence="1">Multi-pass membrane protein</topology>
    </subcellularLocation>
</comment>
<feature type="domain" description="ABC3 transporter permease C-terminal" evidence="12">
    <location>
        <begin position="177"/>
        <end position="293"/>
    </location>
</feature>
<dbReference type="InterPro" id="IPR058204">
    <property type="entry name" value="FtsX_firmicutes-type"/>
</dbReference>
<evidence type="ECO:0000256" key="4">
    <source>
        <dbReference type="ARBA" id="ARBA00022475"/>
    </source>
</evidence>
<evidence type="ECO:0000256" key="11">
    <source>
        <dbReference type="SAM" id="Phobius"/>
    </source>
</evidence>
<accession>A0A1G8EAC8</accession>
<protein>
    <recommendedName>
        <fullName evidence="3 10">Cell division protein FtsX</fullName>
    </recommendedName>
</protein>
<keyword evidence="9 10" id="KW-0131">Cell cycle</keyword>
<keyword evidence="4 10" id="KW-1003">Cell membrane</keyword>
<keyword evidence="6 11" id="KW-0812">Transmembrane</keyword>
<feature type="transmembrane region" description="Helical" evidence="11">
    <location>
        <begin position="220"/>
        <end position="246"/>
    </location>
</feature>
<dbReference type="Pfam" id="PF18075">
    <property type="entry name" value="FtsX_ECD"/>
    <property type="match status" value="1"/>
</dbReference>
<dbReference type="Gene3D" id="3.30.70.3040">
    <property type="match status" value="1"/>
</dbReference>
<keyword evidence="5 10" id="KW-0132">Cell division</keyword>
<dbReference type="EMBL" id="FNDE01000041">
    <property type="protein sequence ID" value="SDH66868.1"/>
    <property type="molecule type" value="Genomic_DNA"/>
</dbReference>
<evidence type="ECO:0000313" key="15">
    <source>
        <dbReference type="Proteomes" id="UP000198956"/>
    </source>
</evidence>
<organism evidence="14 15">
    <name type="scientific">Aneurinibacillus thermoaerophilus</name>
    <dbReference type="NCBI Taxonomy" id="143495"/>
    <lineage>
        <taxon>Bacteria</taxon>
        <taxon>Bacillati</taxon>
        <taxon>Bacillota</taxon>
        <taxon>Bacilli</taxon>
        <taxon>Bacillales</taxon>
        <taxon>Paenibacillaceae</taxon>
        <taxon>Aneurinibacillus group</taxon>
        <taxon>Aneurinibacillus</taxon>
    </lineage>
</organism>
<dbReference type="PANTHER" id="PTHR47755">
    <property type="entry name" value="CELL DIVISION PROTEIN FTSX"/>
    <property type="match status" value="1"/>
</dbReference>
<evidence type="ECO:0000256" key="5">
    <source>
        <dbReference type="ARBA" id="ARBA00022618"/>
    </source>
</evidence>
<dbReference type="NCBIfam" id="NF038347">
    <property type="entry name" value="FtsX_Gpos"/>
    <property type="match status" value="1"/>
</dbReference>
<dbReference type="InterPro" id="IPR003838">
    <property type="entry name" value="ABC3_permease_C"/>
</dbReference>
<evidence type="ECO:0000259" key="12">
    <source>
        <dbReference type="Pfam" id="PF02687"/>
    </source>
</evidence>
<proteinExistence type="inferred from homology"/>
<dbReference type="InterPro" id="IPR004513">
    <property type="entry name" value="FtsX"/>
</dbReference>
<dbReference type="PANTHER" id="PTHR47755:SF1">
    <property type="entry name" value="CELL DIVISION PROTEIN FTSX"/>
    <property type="match status" value="1"/>
</dbReference>